<organism evidence="1">
    <name type="scientific">Proteus mirabilis</name>
    <dbReference type="NCBI Taxonomy" id="584"/>
    <lineage>
        <taxon>Bacteria</taxon>
        <taxon>Pseudomonadati</taxon>
        <taxon>Pseudomonadota</taxon>
        <taxon>Gammaproteobacteria</taxon>
        <taxon>Enterobacterales</taxon>
        <taxon>Morganellaceae</taxon>
        <taxon>Proteus</taxon>
    </lineage>
</organism>
<dbReference type="EMBL" id="MG516911">
    <property type="protein sequence ID" value="AVE26263.1"/>
    <property type="molecule type" value="Genomic_DNA"/>
</dbReference>
<protein>
    <submittedName>
        <fullName evidence="1">Ssb</fullName>
    </submittedName>
</protein>
<dbReference type="AlphaFoldDB" id="A0A2L1KUX6"/>
<keyword evidence="1" id="KW-0614">Plasmid</keyword>
<dbReference type="SUPFAM" id="SSF50249">
    <property type="entry name" value="Nucleic acid-binding proteins"/>
    <property type="match status" value="1"/>
</dbReference>
<dbReference type="Pfam" id="PF00436">
    <property type="entry name" value="SSB"/>
    <property type="match status" value="1"/>
</dbReference>
<dbReference type="CDD" id="cd04496">
    <property type="entry name" value="SSB_OBF"/>
    <property type="match status" value="1"/>
</dbReference>
<proteinExistence type="predicted"/>
<dbReference type="RefSeq" id="WP_023159966.1">
    <property type="nucleotide sequence ID" value="NZ_AP026828.1"/>
</dbReference>
<dbReference type="GO" id="GO:0009295">
    <property type="term" value="C:nucleoid"/>
    <property type="evidence" value="ECO:0007669"/>
    <property type="project" value="TreeGrafter"/>
</dbReference>
<geneLocation type="plasmid" evidence="1">
    <name>pPm60</name>
</geneLocation>
<dbReference type="InterPro" id="IPR011344">
    <property type="entry name" value="ssDNA-bd"/>
</dbReference>
<dbReference type="InterPro" id="IPR000424">
    <property type="entry name" value="Primosome_PriB/ssb"/>
</dbReference>
<dbReference type="PANTHER" id="PTHR10302:SF0">
    <property type="entry name" value="SINGLE-STRANDED DNA-BINDING PROTEIN, MITOCHONDRIAL"/>
    <property type="match status" value="1"/>
</dbReference>
<dbReference type="PANTHER" id="PTHR10302">
    <property type="entry name" value="SINGLE-STRANDED DNA-BINDING PROTEIN"/>
    <property type="match status" value="1"/>
</dbReference>
<dbReference type="GO" id="GO:0003697">
    <property type="term" value="F:single-stranded DNA binding"/>
    <property type="evidence" value="ECO:0007669"/>
    <property type="project" value="InterPro"/>
</dbReference>
<accession>A0A2L1KUX6</accession>
<dbReference type="InterPro" id="IPR012340">
    <property type="entry name" value="NA-bd_OB-fold"/>
</dbReference>
<dbReference type="PROSITE" id="PS50935">
    <property type="entry name" value="SSB"/>
    <property type="match status" value="1"/>
</dbReference>
<dbReference type="NCBIfam" id="TIGR00621">
    <property type="entry name" value="ssb"/>
    <property type="match status" value="1"/>
</dbReference>
<dbReference type="GeneID" id="93396152"/>
<name>A0A2L1KUX6_PROMI</name>
<evidence type="ECO:0000313" key="1">
    <source>
        <dbReference type="EMBL" id="AVE26263.1"/>
    </source>
</evidence>
<dbReference type="GeneID" id="79719092"/>
<dbReference type="GO" id="GO:0006260">
    <property type="term" value="P:DNA replication"/>
    <property type="evidence" value="ECO:0007669"/>
    <property type="project" value="InterPro"/>
</dbReference>
<sequence>MELLNKVQLIARLGSSPKDNLKYSERNGEAMTYFSVAINRHDSKGNPITDWFNISAYGKIAEIAANFGQKGQLVYIEARLQPTNNSCSIIMNYQTGVFRVLPNSKNTNAGEQNG</sequence>
<dbReference type="Gene3D" id="2.40.50.140">
    <property type="entry name" value="Nucleic acid-binding proteins"/>
    <property type="match status" value="1"/>
</dbReference>
<reference evidence="1" key="1">
    <citation type="journal article" date="2018" name="Antimicrob. Agents Chemother.">
        <title>Characterization of the complete nucleotide sequences of IMP-4-encoding plasmids, belonging to diverse Inc families, recovered from Enterobacteriaceae of wildlife origin.</title>
        <authorList>
            <person name="Dolejska M."/>
            <person name="Papagiannitsis C.C."/>
            <person name="Pratova H."/>
            <person name="Medvecky M."/>
            <person name="Davidova Gerzova L."/>
            <person name="Valcek A."/>
        </authorList>
    </citation>
    <scope>NUCLEOTIDE SEQUENCE</scope>
    <source>
        <plasmid evidence="1">pPm60</plasmid>
    </source>
</reference>